<name>A0A9P0BMF7_CHRIL</name>
<keyword evidence="3" id="KW-1185">Reference proteome</keyword>
<dbReference type="Pfam" id="PF03372">
    <property type="entry name" value="Exo_endo_phos"/>
    <property type="match status" value="1"/>
</dbReference>
<protein>
    <recommendedName>
        <fullName evidence="1">Endonuclease/exonuclease/phosphatase domain-containing protein</fullName>
    </recommendedName>
</protein>
<dbReference type="OrthoDB" id="10253982at2759"/>
<dbReference type="PANTHER" id="PTHR12121:SF34">
    <property type="entry name" value="PROTEIN ANGEL"/>
    <property type="match status" value="1"/>
</dbReference>
<reference evidence="2" key="1">
    <citation type="submission" date="2021-12" db="EMBL/GenBank/DDBJ databases">
        <authorList>
            <person name="King R."/>
        </authorList>
    </citation>
    <scope>NUCLEOTIDE SEQUENCE</scope>
</reference>
<dbReference type="InterPro" id="IPR005135">
    <property type="entry name" value="Endo/exonuclease/phosphatase"/>
</dbReference>
<evidence type="ECO:0000313" key="2">
    <source>
        <dbReference type="EMBL" id="CAH0578317.1"/>
    </source>
</evidence>
<dbReference type="Gene3D" id="3.60.10.10">
    <property type="entry name" value="Endonuclease/exonuclease/phosphatase"/>
    <property type="match status" value="1"/>
</dbReference>
<dbReference type="EMBL" id="LR824004">
    <property type="protein sequence ID" value="CAH0578317.1"/>
    <property type="molecule type" value="Genomic_DNA"/>
</dbReference>
<organism evidence="2 3">
    <name type="scientific">Chrysodeixis includens</name>
    <name type="common">Soybean looper</name>
    <name type="synonym">Pseudoplusia includens</name>
    <dbReference type="NCBI Taxonomy" id="689277"/>
    <lineage>
        <taxon>Eukaryota</taxon>
        <taxon>Metazoa</taxon>
        <taxon>Ecdysozoa</taxon>
        <taxon>Arthropoda</taxon>
        <taxon>Hexapoda</taxon>
        <taxon>Insecta</taxon>
        <taxon>Pterygota</taxon>
        <taxon>Neoptera</taxon>
        <taxon>Endopterygota</taxon>
        <taxon>Lepidoptera</taxon>
        <taxon>Glossata</taxon>
        <taxon>Ditrysia</taxon>
        <taxon>Noctuoidea</taxon>
        <taxon>Noctuidae</taxon>
        <taxon>Plusiinae</taxon>
        <taxon>Chrysodeixis</taxon>
    </lineage>
</organism>
<proteinExistence type="predicted"/>
<accession>A0A9P0BMF7</accession>
<dbReference type="PANTHER" id="PTHR12121">
    <property type="entry name" value="CARBON CATABOLITE REPRESSOR PROTEIN 4"/>
    <property type="match status" value="1"/>
</dbReference>
<evidence type="ECO:0000259" key="1">
    <source>
        <dbReference type="Pfam" id="PF03372"/>
    </source>
</evidence>
<dbReference type="InterPro" id="IPR036691">
    <property type="entry name" value="Endo/exonu/phosph_ase_sf"/>
</dbReference>
<sequence>MLKLTNSFYRYLAFTCEKVSKTNVKSFSQLNCKRKTCGTGCTDVPLIAQIHLSLQSRKHSHNKKRLKIKIPSLNTSEYKKEDKMSDHEVPTFNHTSHGGEFEVHEVDPVDEWRRENCEAESSNENQVPVPIPEDFRVWENVGKSFDTKKGTNGFKFKVLSYNLLAQYLLECHPYLYTKCLSQDLKWKARASRLFDEITGLEPDILCFQEVQLSHLDTFFSKFEEMGYHGIFKQKTGHRHDGCAIYFKKTLFDLVAHVSVEYYQPDLPILNRDNVGLIVKLTPRGLPDCPLVVATTHLLYNPKRTDVRLAQMQLLLAEIDRFAYHQIGEEYGHMPIILAGDFNSTPESPVIDLLDKGSVGVTALRDGSDWKRIGVTDNCQHLAVVLDRLEKRHTEFASTQIFNSDYRKENEPRGSPSLQVAAENYNGMFNSPVVGQSLKLSTVYKPFRDGEYTATTYQDAWVTVDYIFYNACKALRLVDRLRLPTRSECEAMGRLPNHVYGSDHLALAALFELNIYNIGCHCDDEPATSSGPQPPPLPRVPS</sequence>
<dbReference type="Proteomes" id="UP001154114">
    <property type="component" value="Chromosome 1"/>
</dbReference>
<dbReference type="InterPro" id="IPR050410">
    <property type="entry name" value="CCR4/nocturin_mRNA_transcr"/>
</dbReference>
<dbReference type="GO" id="GO:0000175">
    <property type="term" value="F:3'-5'-RNA exonuclease activity"/>
    <property type="evidence" value="ECO:0007669"/>
    <property type="project" value="TreeGrafter"/>
</dbReference>
<evidence type="ECO:0000313" key="3">
    <source>
        <dbReference type="Proteomes" id="UP001154114"/>
    </source>
</evidence>
<dbReference type="AlphaFoldDB" id="A0A9P0BMF7"/>
<gene>
    <name evidence="2" type="ORF">CINC_LOCUS646</name>
</gene>
<dbReference type="SUPFAM" id="SSF56219">
    <property type="entry name" value="DNase I-like"/>
    <property type="match status" value="1"/>
</dbReference>
<feature type="domain" description="Endonuclease/exonuclease/phosphatase" evidence="1">
    <location>
        <begin position="159"/>
        <end position="503"/>
    </location>
</feature>